<comment type="caution">
    <text evidence="6">The sequence shown here is derived from an EMBL/GenBank/DDBJ whole genome shotgun (WGS) entry which is preliminary data.</text>
</comment>
<dbReference type="HAMAP" id="MF_00369">
    <property type="entry name" value="Ribosomal_eL21"/>
    <property type="match status" value="1"/>
</dbReference>
<dbReference type="InterPro" id="IPR001147">
    <property type="entry name" value="Ribosomal_eL21"/>
</dbReference>
<evidence type="ECO:0000256" key="3">
    <source>
        <dbReference type="ARBA" id="ARBA00023274"/>
    </source>
</evidence>
<dbReference type="NCBIfam" id="NF003303">
    <property type="entry name" value="PRK04306.1"/>
    <property type="match status" value="1"/>
</dbReference>
<protein>
    <recommendedName>
        <fullName evidence="4 5">Large ribosomal subunit protein eL21</fullName>
    </recommendedName>
</protein>
<dbReference type="FunFam" id="2.30.30.70:FF:000001">
    <property type="entry name" value="60S ribosomal protein L21"/>
    <property type="match status" value="1"/>
</dbReference>
<keyword evidence="2 5" id="KW-0689">Ribosomal protein</keyword>
<dbReference type="InterPro" id="IPR008991">
    <property type="entry name" value="Translation_prot_SH3-like_sf"/>
</dbReference>
<evidence type="ECO:0000256" key="2">
    <source>
        <dbReference type="ARBA" id="ARBA00022980"/>
    </source>
</evidence>
<name>A0A7C2Z1N4_9CREN</name>
<dbReference type="GO" id="GO:1990904">
    <property type="term" value="C:ribonucleoprotein complex"/>
    <property type="evidence" value="ECO:0007669"/>
    <property type="project" value="UniProtKB-KW"/>
</dbReference>
<organism evidence="6">
    <name type="scientific">Ignisphaera aggregans</name>
    <dbReference type="NCBI Taxonomy" id="334771"/>
    <lineage>
        <taxon>Archaea</taxon>
        <taxon>Thermoproteota</taxon>
        <taxon>Thermoprotei</taxon>
        <taxon>Desulfurococcales</taxon>
        <taxon>Desulfurococcaceae</taxon>
        <taxon>Ignisphaera</taxon>
    </lineage>
</organism>
<comment type="similarity">
    <text evidence="1 5">Belongs to the eukaryotic ribosomal protein eL21 family.</text>
</comment>
<keyword evidence="3 5" id="KW-0687">Ribonucleoprotein</keyword>
<evidence type="ECO:0000256" key="4">
    <source>
        <dbReference type="ARBA" id="ARBA00035219"/>
    </source>
</evidence>
<proteinExistence type="inferred from homology"/>
<accession>A0A7C2Z1N4</accession>
<dbReference type="GO" id="GO:0006412">
    <property type="term" value="P:translation"/>
    <property type="evidence" value="ECO:0007669"/>
    <property type="project" value="UniProtKB-UniRule"/>
</dbReference>
<dbReference type="InterPro" id="IPR022856">
    <property type="entry name" value="Ribosomal_eL21_arc"/>
</dbReference>
<dbReference type="AlphaFoldDB" id="A0A7C2Z1N4"/>
<dbReference type="PANTHER" id="PTHR20981">
    <property type="entry name" value="60S RIBOSOMAL PROTEIN L21"/>
    <property type="match status" value="1"/>
</dbReference>
<dbReference type="GO" id="GO:0003735">
    <property type="term" value="F:structural constituent of ribosome"/>
    <property type="evidence" value="ECO:0007669"/>
    <property type="project" value="InterPro"/>
</dbReference>
<evidence type="ECO:0000256" key="1">
    <source>
        <dbReference type="ARBA" id="ARBA00008427"/>
    </source>
</evidence>
<dbReference type="Gene3D" id="2.30.30.70">
    <property type="entry name" value="Ribosomal protein L21"/>
    <property type="match status" value="1"/>
</dbReference>
<dbReference type="EMBL" id="DSGT01000009">
    <property type="protein sequence ID" value="HEW53183.1"/>
    <property type="molecule type" value="Genomic_DNA"/>
</dbReference>
<dbReference type="SUPFAM" id="SSF50104">
    <property type="entry name" value="Translation proteins SH3-like domain"/>
    <property type="match status" value="1"/>
</dbReference>
<evidence type="ECO:0000313" key="6">
    <source>
        <dbReference type="EMBL" id="HEW53183.1"/>
    </source>
</evidence>
<sequence length="133" mass="14874">MVKAPQGLRHRTRKVMKKSVREKGAIPPLSKVLLQYKVGDKVHIVVNPAVHGGMPHRRYIGKTGTVVGFRGKALIVEVSVGSKVKKLFLLPEHVKPAFDVSERIKEVVQKLEELNKIRSSLRKQLLTALSVLK</sequence>
<dbReference type="Pfam" id="PF01157">
    <property type="entry name" value="Ribosomal_L21e"/>
    <property type="match status" value="1"/>
</dbReference>
<reference evidence="6" key="1">
    <citation type="journal article" date="2020" name="mSystems">
        <title>Genome- and Community-Level Interaction Insights into Carbon Utilization and Element Cycling Functions of Hydrothermarchaeota in Hydrothermal Sediment.</title>
        <authorList>
            <person name="Zhou Z."/>
            <person name="Liu Y."/>
            <person name="Xu W."/>
            <person name="Pan J."/>
            <person name="Luo Z.H."/>
            <person name="Li M."/>
        </authorList>
    </citation>
    <scope>NUCLEOTIDE SEQUENCE [LARGE SCALE GENOMIC DNA]</scope>
    <source>
        <strain evidence="6">SpSt-16</strain>
    </source>
</reference>
<dbReference type="InterPro" id="IPR036948">
    <property type="entry name" value="Ribosomal_eL21_sf"/>
</dbReference>
<dbReference type="InterPro" id="IPR018259">
    <property type="entry name" value="Ribosomal_eL21_CS"/>
</dbReference>
<evidence type="ECO:0000256" key="5">
    <source>
        <dbReference type="HAMAP-Rule" id="MF_00369"/>
    </source>
</evidence>
<dbReference type="PROSITE" id="PS01171">
    <property type="entry name" value="RIBOSOMAL_L21E"/>
    <property type="match status" value="1"/>
</dbReference>
<gene>
    <name evidence="5" type="primary">rpl21e</name>
    <name evidence="6" type="ORF">ENO77_03350</name>
</gene>
<dbReference type="GO" id="GO:0005840">
    <property type="term" value="C:ribosome"/>
    <property type="evidence" value="ECO:0007669"/>
    <property type="project" value="UniProtKB-KW"/>
</dbReference>